<feature type="region of interest" description="Disordered" evidence="1">
    <location>
        <begin position="134"/>
        <end position="160"/>
    </location>
</feature>
<dbReference type="CDD" id="cd01465">
    <property type="entry name" value="vWA_subgroup"/>
    <property type="match status" value="1"/>
</dbReference>
<dbReference type="Pfam" id="PF13715">
    <property type="entry name" value="CarbopepD_reg_2"/>
    <property type="match status" value="1"/>
</dbReference>
<name>A0ABS9KYK9_9BACT</name>
<feature type="compositionally biased region" description="Polar residues" evidence="1">
    <location>
        <begin position="134"/>
        <end position="143"/>
    </location>
</feature>
<keyword evidence="4" id="KW-1185">Reference proteome</keyword>
<proteinExistence type="predicted"/>
<accession>A0ABS9KYK9</accession>
<dbReference type="InterPro" id="IPR021908">
    <property type="entry name" value="YfbK_C"/>
</dbReference>
<dbReference type="PROSITE" id="PS50234">
    <property type="entry name" value="VWFA"/>
    <property type="match status" value="1"/>
</dbReference>
<dbReference type="Pfam" id="PF12450">
    <property type="entry name" value="vWF_A"/>
    <property type="match status" value="1"/>
</dbReference>
<feature type="domain" description="VWFA" evidence="2">
    <location>
        <begin position="267"/>
        <end position="445"/>
    </location>
</feature>
<gene>
    <name evidence="3" type="ORF">LZZ85_23610</name>
</gene>
<protein>
    <submittedName>
        <fullName evidence="3">von Willebrand factor type A domain-containing protein</fullName>
    </submittedName>
</protein>
<dbReference type="Pfam" id="PF12034">
    <property type="entry name" value="YfbK_C"/>
    <property type="match status" value="1"/>
</dbReference>
<dbReference type="SUPFAM" id="SSF49464">
    <property type="entry name" value="Carboxypeptidase regulatory domain-like"/>
    <property type="match status" value="1"/>
</dbReference>
<dbReference type="InterPro" id="IPR002035">
    <property type="entry name" value="VWF_A"/>
</dbReference>
<evidence type="ECO:0000259" key="2">
    <source>
        <dbReference type="PROSITE" id="PS50234"/>
    </source>
</evidence>
<dbReference type="InterPro" id="IPR022156">
    <property type="entry name" value="Uncharacterised_YfbK_N"/>
</dbReference>
<dbReference type="PANTHER" id="PTHR10166">
    <property type="entry name" value="VOLTAGE-DEPENDENT CALCIUM CHANNEL SUBUNIT ALPHA-2/DELTA-RELATED"/>
    <property type="match status" value="1"/>
</dbReference>
<dbReference type="Gene3D" id="2.60.40.1120">
    <property type="entry name" value="Carboxypeptidase-like, regulatory domain"/>
    <property type="match status" value="1"/>
</dbReference>
<dbReference type="RefSeq" id="WP_237875937.1">
    <property type="nucleotide sequence ID" value="NZ_JAKLTR010000019.1"/>
</dbReference>
<comment type="caution">
    <text evidence="3">The sequence shown here is derived from an EMBL/GenBank/DDBJ whole genome shotgun (WGS) entry which is preliminary data.</text>
</comment>
<sequence>MQRIIFMLIPVMICLLAFRPMDAITVKGKIMDENGSPLPGVTISVKSQQTATTSGNDGSFQINVPDENATLVFTYVGYETQEVKLKGKKEITINLKASVQALQEVMIAANEKRQYKSEALMGRLPGISVTQNAKSRYNTSSPGGSYEMRNREPRPVDFNTEDYDGVNEVRFLSAKENPLSTFSIDVDAASYSNIRRFLNQGQLPPAGAVRIEEMINYFKYDYPQPAGEHPFSINTEVSAAPWNKEHKLVLIGLQGKKIPTDNLPASNLVFLIDVSGSMGTPNKLPLVKASMKMLVDQLREKDKVSIVVYAGAAGLVLKPTSGEEKTKIKDAIDNLEAGGSTAGGAGIKLAYKTANEAFVKGGNNRVILCSDGDFNVGESSDDAMERLIEKERASGVYLTILGYGMGNYKDNKMQKLADKGNGNHAYIDGISEAKKVLVNEFGGTLFTIAKDVKLQVEFNPAVVQGYRLIGYENRMLAKEDFNDDKKDAGELGSGHTVTALYEIIPVGLKSEFMASVDPLKYQKEPFKADNKAGGHDLFTVKFRYKAPDGDKSKLLEAVVKNETKGLDNASENFRFATAVAEMGLLLRDSKFKGASSYDHVIKLAKAARGEDEEGYRAEFIRLVASAKMLAKGKSKSEGEGQTGKR</sequence>
<dbReference type="InterPro" id="IPR008969">
    <property type="entry name" value="CarboxyPept-like_regulatory"/>
</dbReference>
<dbReference type="Pfam" id="PF00092">
    <property type="entry name" value="VWA"/>
    <property type="match status" value="1"/>
</dbReference>
<organism evidence="3 4">
    <name type="scientific">Terrimonas ginsenosidimutans</name>
    <dbReference type="NCBI Taxonomy" id="2908004"/>
    <lineage>
        <taxon>Bacteria</taxon>
        <taxon>Pseudomonadati</taxon>
        <taxon>Bacteroidota</taxon>
        <taxon>Chitinophagia</taxon>
        <taxon>Chitinophagales</taxon>
        <taxon>Chitinophagaceae</taxon>
        <taxon>Terrimonas</taxon>
    </lineage>
</organism>
<evidence type="ECO:0000313" key="3">
    <source>
        <dbReference type="EMBL" id="MCG2617304.1"/>
    </source>
</evidence>
<evidence type="ECO:0000313" key="4">
    <source>
        <dbReference type="Proteomes" id="UP001165367"/>
    </source>
</evidence>
<dbReference type="SUPFAM" id="SSF53300">
    <property type="entry name" value="vWA-like"/>
    <property type="match status" value="1"/>
</dbReference>
<dbReference type="EMBL" id="JAKLTR010000019">
    <property type="protein sequence ID" value="MCG2617304.1"/>
    <property type="molecule type" value="Genomic_DNA"/>
</dbReference>
<dbReference type="SMART" id="SM00327">
    <property type="entry name" value="VWA"/>
    <property type="match status" value="1"/>
</dbReference>
<dbReference type="PANTHER" id="PTHR10166:SF37">
    <property type="entry name" value="STOLID, ISOFORM H"/>
    <property type="match status" value="1"/>
</dbReference>
<dbReference type="InterPro" id="IPR036465">
    <property type="entry name" value="vWFA_dom_sf"/>
</dbReference>
<dbReference type="InterPro" id="IPR051173">
    <property type="entry name" value="Ca_channel_alpha-2/delta"/>
</dbReference>
<reference evidence="3" key="1">
    <citation type="submission" date="2022-01" db="EMBL/GenBank/DDBJ databases">
        <authorList>
            <person name="Jo J.-H."/>
            <person name="Im W.-T."/>
        </authorList>
    </citation>
    <scope>NUCLEOTIDE SEQUENCE</scope>
    <source>
        <strain evidence="3">NA20</strain>
    </source>
</reference>
<dbReference type="Proteomes" id="UP001165367">
    <property type="component" value="Unassembled WGS sequence"/>
</dbReference>
<dbReference type="Gene3D" id="3.40.50.410">
    <property type="entry name" value="von Willebrand factor, type A domain"/>
    <property type="match status" value="1"/>
</dbReference>
<evidence type="ECO:0000256" key="1">
    <source>
        <dbReference type="SAM" id="MobiDB-lite"/>
    </source>
</evidence>